<organism evidence="1 2">
    <name type="scientific">Cyclospora cayetanensis</name>
    <dbReference type="NCBI Taxonomy" id="88456"/>
    <lineage>
        <taxon>Eukaryota</taxon>
        <taxon>Sar</taxon>
        <taxon>Alveolata</taxon>
        <taxon>Apicomplexa</taxon>
        <taxon>Conoidasida</taxon>
        <taxon>Coccidia</taxon>
        <taxon>Eucoccidiorida</taxon>
        <taxon>Eimeriorina</taxon>
        <taxon>Eimeriidae</taxon>
        <taxon>Cyclospora</taxon>
    </lineage>
</organism>
<evidence type="ECO:0000313" key="2">
    <source>
        <dbReference type="RefSeq" id="XP_026190722.1"/>
    </source>
</evidence>
<proteinExistence type="predicted"/>
<keyword evidence="1" id="KW-1185">Reference proteome</keyword>
<accession>A0A6P6RTB1</accession>
<dbReference type="GeneID" id="113146732"/>
<name>A0A6P6RTB1_9EIME</name>
<feature type="non-terminal residue" evidence="2">
    <location>
        <position position="1"/>
    </location>
</feature>
<dbReference type="AlphaFoldDB" id="A0A6P6RTB1"/>
<reference evidence="2" key="1">
    <citation type="submission" date="2025-08" db="UniProtKB">
        <authorList>
            <consortium name="RefSeq"/>
        </authorList>
    </citation>
    <scope>IDENTIFICATION</scope>
</reference>
<dbReference type="Proteomes" id="UP000515125">
    <property type="component" value="Unplaced"/>
</dbReference>
<dbReference type="RefSeq" id="XP_026190722.1">
    <property type="nucleotide sequence ID" value="XM_026334937.1"/>
</dbReference>
<protein>
    <submittedName>
        <fullName evidence="2">Uncharacterized protein LOC113146732</fullName>
    </submittedName>
</protein>
<evidence type="ECO:0000313" key="1">
    <source>
        <dbReference type="Proteomes" id="UP000515125"/>
    </source>
</evidence>
<dbReference type="OrthoDB" id="346686at2759"/>
<sequence>AAASAATKVSTNRDLFDALCLLSSQTAAAAAALQLLPTPPGPLSAFQGPLADAWFLGYEVHCCRLSLSPYQVQQRLQGLLGTSFLRAWGGSAAFYFMSYGESRVSLLQQAFPHQNPHCIAAAAEGLRGSNLPVIDAVGLLLLLQVMHRRALQIYALYEQGPQKPLSHQFFIDILLGALSPAAAARATALEHTLKNQQRFVDLSFEDFGTLLLLASDDPLRALPLPEKGVLNWAFGGIFVAVATT</sequence>
<gene>
    <name evidence="2" type="primary">LOC113146732</name>
</gene>